<evidence type="ECO:0000313" key="3">
    <source>
        <dbReference type="Proteomes" id="UP000003028"/>
    </source>
</evidence>
<keyword evidence="1" id="KW-0812">Transmembrane</keyword>
<dbReference type="AlphaFoldDB" id="E7FY66"/>
<name>E7FY66_ERYRH</name>
<dbReference type="Proteomes" id="UP000003028">
    <property type="component" value="Unassembled WGS sequence"/>
</dbReference>
<evidence type="ECO:0000313" key="2">
    <source>
        <dbReference type="EMBL" id="EFY08440.1"/>
    </source>
</evidence>
<accession>E7FY66</accession>
<organism evidence="2 3">
    <name type="scientific">Erysipelothrix rhusiopathiae ATCC 19414</name>
    <dbReference type="NCBI Taxonomy" id="525280"/>
    <lineage>
        <taxon>Bacteria</taxon>
        <taxon>Bacillati</taxon>
        <taxon>Bacillota</taxon>
        <taxon>Erysipelotrichia</taxon>
        <taxon>Erysipelotrichales</taxon>
        <taxon>Erysipelotrichaceae</taxon>
        <taxon>Erysipelothrix</taxon>
    </lineage>
</organism>
<reference evidence="2" key="1">
    <citation type="submission" date="2011-01" db="EMBL/GenBank/DDBJ databases">
        <authorList>
            <person name="Muzny D."/>
            <person name="Qin X."/>
            <person name="Buhay C."/>
            <person name="Dugan-Rocha S."/>
            <person name="Ding Y."/>
            <person name="Chen G."/>
            <person name="Hawes A."/>
            <person name="Holder M."/>
            <person name="Jhangiani S."/>
            <person name="Johnson A."/>
            <person name="Khan Z."/>
            <person name="Li Z."/>
            <person name="Liu W."/>
            <person name="Liu X."/>
            <person name="Perez L."/>
            <person name="Shen H."/>
            <person name="Wang Q."/>
            <person name="Watt J."/>
            <person name="Xi L."/>
            <person name="Xin Y."/>
            <person name="Zhou J."/>
            <person name="Deng J."/>
            <person name="Jiang H."/>
            <person name="Liu Y."/>
            <person name="Qu J."/>
            <person name="Song X.-Z."/>
            <person name="Zhang L."/>
            <person name="Villasana D."/>
            <person name="Johnson A."/>
            <person name="Liu J."/>
            <person name="Liyanage D."/>
            <person name="Lorensuhewa L."/>
            <person name="Robinson T."/>
            <person name="Song A."/>
            <person name="Song B.-B."/>
            <person name="Dinh H."/>
            <person name="Thornton R."/>
            <person name="Coyle M."/>
            <person name="Francisco L."/>
            <person name="Jackson L."/>
            <person name="Javaid M."/>
            <person name="Korchina V."/>
            <person name="Kovar C."/>
            <person name="Mata R."/>
            <person name="Mathew T."/>
            <person name="Ngo R."/>
            <person name="Nguyen L."/>
            <person name="Nguyen N."/>
            <person name="Okwuonu G."/>
            <person name="Ongeri F."/>
            <person name="Pham C."/>
            <person name="Simmons D."/>
            <person name="Wilczek-Boney K."/>
            <person name="Hale W."/>
            <person name="Jakkamsetti A."/>
            <person name="Pham P."/>
            <person name="Ruth R."/>
            <person name="San Lucas F."/>
            <person name="Warren J."/>
            <person name="Zhang J."/>
            <person name="Zhao Z."/>
            <person name="Zhou C."/>
            <person name="Zhu D."/>
            <person name="Lee S."/>
            <person name="Bess C."/>
            <person name="Blankenburg K."/>
            <person name="Forbes L."/>
            <person name="Fu Q."/>
            <person name="Gubbala S."/>
            <person name="Hirani K."/>
            <person name="Jayaseelan J.C."/>
            <person name="Lara F."/>
            <person name="Munidasa M."/>
            <person name="Palculict T."/>
            <person name="Patil S."/>
            <person name="Pu L.-L."/>
            <person name="Saada N."/>
            <person name="Tang L."/>
            <person name="Weissenberger G."/>
            <person name="Zhu Y."/>
            <person name="Hemphill L."/>
            <person name="Shang Y."/>
            <person name="Youmans B."/>
            <person name="Ayvaz T."/>
            <person name="Ross M."/>
            <person name="Santibanez J."/>
            <person name="Aqrawi P."/>
            <person name="Gross S."/>
            <person name="Joshi V."/>
            <person name="Fowler G."/>
            <person name="Nazareth L."/>
            <person name="Reid J."/>
            <person name="Worley K."/>
            <person name="Petrosino J."/>
            <person name="Highlander S."/>
            <person name="Gibbs R."/>
        </authorList>
    </citation>
    <scope>NUCLEOTIDE SEQUENCE [LARGE SCALE GENOMIC DNA]</scope>
    <source>
        <strain evidence="2">ATCC 19414</strain>
    </source>
</reference>
<dbReference type="STRING" id="1648.A2I91_08905"/>
<evidence type="ECO:0000256" key="1">
    <source>
        <dbReference type="SAM" id="Phobius"/>
    </source>
</evidence>
<dbReference type="EMBL" id="ACLK02000003">
    <property type="protein sequence ID" value="EFY08440.1"/>
    <property type="molecule type" value="Genomic_DNA"/>
</dbReference>
<keyword evidence="3" id="KW-1185">Reference proteome</keyword>
<sequence>MLSTVWEEMSMKETKKIKRRIILSIFVLIVACACLYYLVTFDAGESPQEFPYESGNYIVGTDLDPGEYMLLTDQEGYFEIRNQNSSQIKSNDNFKGNSIITLNENEVIEVSRALIYPYIASPELKPQADGMYKIGEHLDAGTYKLKTELSGYYEITTSSDHNVDDILENNNFTDTVTIYVKDGEYLKLNSALILERPSS</sequence>
<gene>
    <name evidence="2" type="ORF">HMPREF0357_11593</name>
</gene>
<comment type="caution">
    <text evidence="2">The sequence shown here is derived from an EMBL/GenBank/DDBJ whole genome shotgun (WGS) entry which is preliminary data.</text>
</comment>
<feature type="transmembrane region" description="Helical" evidence="1">
    <location>
        <begin position="21"/>
        <end position="39"/>
    </location>
</feature>
<keyword evidence="1" id="KW-0472">Membrane</keyword>
<proteinExistence type="predicted"/>
<keyword evidence="1" id="KW-1133">Transmembrane helix</keyword>
<protein>
    <submittedName>
        <fullName evidence="2">Uncharacterized protein</fullName>
    </submittedName>
</protein>